<dbReference type="Pfam" id="PF22599">
    <property type="entry name" value="SecDF_P1_head"/>
    <property type="match status" value="1"/>
</dbReference>
<evidence type="ECO:0000256" key="4">
    <source>
        <dbReference type="ARBA" id="ARBA00022692"/>
    </source>
</evidence>
<feature type="domain" description="Protein translocase subunit SecDF P1" evidence="12">
    <location>
        <begin position="198"/>
        <end position="252"/>
    </location>
</feature>
<comment type="caution">
    <text evidence="9">Lacks conserved residue(s) required for the propagation of feature annotation.</text>
</comment>
<evidence type="ECO:0000256" key="8">
    <source>
        <dbReference type="ARBA" id="ARBA00023136"/>
    </source>
</evidence>
<comment type="caution">
    <text evidence="14">The sequence shown here is derived from an EMBL/GenBank/DDBJ whole genome shotgun (WGS) entry which is preliminary data.</text>
</comment>
<keyword evidence="7 9" id="KW-0811">Translocation</keyword>
<keyword evidence="6 9" id="KW-1133">Transmembrane helix</keyword>
<keyword evidence="8 9" id="KW-0472">Membrane</keyword>
<feature type="domain" description="SecDF P1 head subdomain" evidence="13">
    <location>
        <begin position="398"/>
        <end position="497"/>
    </location>
</feature>
<keyword evidence="15" id="KW-1185">Reference proteome</keyword>
<organism evidence="14 15">
    <name type="scientific">Phaeodactylibacter luteus</name>
    <dbReference type="NCBI Taxonomy" id="1564516"/>
    <lineage>
        <taxon>Bacteria</taxon>
        <taxon>Pseudomonadati</taxon>
        <taxon>Bacteroidota</taxon>
        <taxon>Saprospiria</taxon>
        <taxon>Saprospirales</taxon>
        <taxon>Haliscomenobacteraceae</taxon>
        <taxon>Phaeodactylibacter</taxon>
    </lineage>
</organism>
<accession>A0A5C6S6T2</accession>
<dbReference type="PANTHER" id="PTHR30081:SF1">
    <property type="entry name" value="PROTEIN TRANSLOCASE SUBUNIT SECD"/>
    <property type="match status" value="1"/>
</dbReference>
<keyword evidence="3 9" id="KW-1003">Cell membrane</keyword>
<dbReference type="NCBIfam" id="TIGR00916">
    <property type="entry name" value="2A0604s01"/>
    <property type="match status" value="2"/>
</dbReference>
<dbReference type="NCBIfam" id="TIGR00966">
    <property type="entry name" value="transloc_SecF"/>
    <property type="match status" value="1"/>
</dbReference>
<dbReference type="HAMAP" id="MF_01463_B">
    <property type="entry name" value="SecD_B"/>
    <property type="match status" value="1"/>
</dbReference>
<feature type="transmembrane region" description="Helical" evidence="9">
    <location>
        <begin position="643"/>
        <end position="666"/>
    </location>
</feature>
<feature type="transmembrane region" description="Helical" evidence="9">
    <location>
        <begin position="949"/>
        <end position="967"/>
    </location>
</feature>
<dbReference type="GO" id="GO:0015450">
    <property type="term" value="F:protein-transporting ATPase activity"/>
    <property type="evidence" value="ECO:0007669"/>
    <property type="project" value="InterPro"/>
</dbReference>
<reference evidence="14 15" key="1">
    <citation type="submission" date="2019-08" db="EMBL/GenBank/DDBJ databases">
        <title>Genome of Phaeodactylibacter luteus.</title>
        <authorList>
            <person name="Bowman J.P."/>
        </authorList>
    </citation>
    <scope>NUCLEOTIDE SEQUENCE [LARGE SCALE GENOMIC DNA]</scope>
    <source>
        <strain evidence="14 15">KCTC 42180</strain>
    </source>
</reference>
<evidence type="ECO:0000259" key="11">
    <source>
        <dbReference type="Pfam" id="PF02355"/>
    </source>
</evidence>
<evidence type="ECO:0000256" key="2">
    <source>
        <dbReference type="ARBA" id="ARBA00022448"/>
    </source>
</evidence>
<evidence type="ECO:0000256" key="3">
    <source>
        <dbReference type="ARBA" id="ARBA00022475"/>
    </source>
</evidence>
<dbReference type="Proteomes" id="UP000321580">
    <property type="component" value="Unassembled WGS sequence"/>
</dbReference>
<dbReference type="InterPro" id="IPR005665">
    <property type="entry name" value="SecF_bac"/>
</dbReference>
<dbReference type="GO" id="GO:0043952">
    <property type="term" value="P:protein transport by the Sec complex"/>
    <property type="evidence" value="ECO:0007669"/>
    <property type="project" value="UniProtKB-UniRule"/>
</dbReference>
<dbReference type="PANTHER" id="PTHR30081">
    <property type="entry name" value="PROTEIN-EXPORT MEMBRANE PROTEIN SEC"/>
    <property type="match status" value="1"/>
</dbReference>
<comment type="subcellular location">
    <subcellularLocation>
        <location evidence="1 9">Cell membrane</location>
        <topology evidence="1 9">Multi-pass membrane protein</topology>
    </subcellularLocation>
</comment>
<feature type="domain" description="Protein export membrane protein SecD/SecF C-terminal" evidence="11">
    <location>
        <begin position="498"/>
        <end position="665"/>
    </location>
</feature>
<dbReference type="NCBIfam" id="NF009585">
    <property type="entry name" value="PRK13024.1-5"/>
    <property type="match status" value="1"/>
</dbReference>
<dbReference type="InterPro" id="IPR048634">
    <property type="entry name" value="SecD_SecF_C"/>
</dbReference>
<evidence type="ECO:0000256" key="10">
    <source>
        <dbReference type="HAMAP-Rule" id="MF_01464"/>
    </source>
</evidence>
<name>A0A5C6S6T2_9BACT</name>
<dbReference type="Pfam" id="PF07549">
    <property type="entry name" value="Sec_GG"/>
    <property type="match status" value="2"/>
</dbReference>
<dbReference type="HAMAP" id="MF_01464_B">
    <property type="entry name" value="SecF_B"/>
    <property type="match status" value="1"/>
</dbReference>
<feature type="transmembrane region" description="Helical" evidence="9">
    <location>
        <begin position="7"/>
        <end position="25"/>
    </location>
</feature>
<dbReference type="InterPro" id="IPR005791">
    <property type="entry name" value="SecD"/>
</dbReference>
<evidence type="ECO:0000259" key="13">
    <source>
        <dbReference type="Pfam" id="PF22599"/>
    </source>
</evidence>
<dbReference type="InterPro" id="IPR022646">
    <property type="entry name" value="SecD/SecF_CS"/>
</dbReference>
<evidence type="ECO:0000256" key="9">
    <source>
        <dbReference type="HAMAP-Rule" id="MF_01463"/>
    </source>
</evidence>
<evidence type="ECO:0000256" key="6">
    <source>
        <dbReference type="ARBA" id="ARBA00022989"/>
    </source>
</evidence>
<feature type="domain" description="Protein export membrane protein SecD/SecF C-terminal" evidence="11">
    <location>
        <begin position="819"/>
        <end position="999"/>
    </location>
</feature>
<evidence type="ECO:0000256" key="5">
    <source>
        <dbReference type="ARBA" id="ARBA00022927"/>
    </source>
</evidence>
<dbReference type="AlphaFoldDB" id="A0A5C6S6T2"/>
<dbReference type="Gene3D" id="3.30.1360.200">
    <property type="match status" value="1"/>
</dbReference>
<comment type="subunit">
    <text evidence="10">Forms a complex with SecD. Part of the essential Sec protein translocation apparatus which comprises SecA, SecYEG and auxiliary proteins SecDF. Other proteins may also be involved.</text>
</comment>
<feature type="transmembrane region" description="Helical" evidence="9">
    <location>
        <begin position="838"/>
        <end position="856"/>
    </location>
</feature>
<feature type="transmembrane region" description="Helical" evidence="9">
    <location>
        <begin position="520"/>
        <end position="539"/>
    </location>
</feature>
<evidence type="ECO:0000259" key="12">
    <source>
        <dbReference type="Pfam" id="PF21760"/>
    </source>
</evidence>
<comment type="subunit">
    <text evidence="9">Forms a complex with SecF. Part of the essential Sec protein translocation apparatus which comprises SecA, SecYEG and auxiliary proteins SecDF. Other proteins may also be involved.</text>
</comment>
<dbReference type="Gene3D" id="3.30.70.3220">
    <property type="match status" value="1"/>
</dbReference>
<dbReference type="FunFam" id="1.20.1640.10:FF:000004">
    <property type="entry name" value="Protein translocase subunit SecD"/>
    <property type="match status" value="1"/>
</dbReference>
<keyword evidence="4 9" id="KW-0812">Transmembrane</keyword>
<feature type="transmembrane region" description="Helical" evidence="9">
    <location>
        <begin position="546"/>
        <end position="566"/>
    </location>
</feature>
<dbReference type="InterPro" id="IPR054384">
    <property type="entry name" value="SecDF_P1_head"/>
</dbReference>
<dbReference type="Pfam" id="PF02355">
    <property type="entry name" value="SecD_SecF_C"/>
    <property type="match status" value="2"/>
</dbReference>
<protein>
    <recommendedName>
        <fullName evidence="9 10">Multifunctional fusion protein</fullName>
    </recommendedName>
    <domain>
        <recommendedName>
            <fullName evidence="9">Protein translocase subunit SecD</fullName>
        </recommendedName>
    </domain>
    <domain>
        <recommendedName>
            <fullName evidence="10">Protein-export membrane protein SecF</fullName>
        </recommendedName>
    </domain>
</protein>
<evidence type="ECO:0000256" key="7">
    <source>
        <dbReference type="ARBA" id="ARBA00023010"/>
    </source>
</evidence>
<evidence type="ECO:0000256" key="1">
    <source>
        <dbReference type="ARBA" id="ARBA00004651"/>
    </source>
</evidence>
<dbReference type="EMBL" id="VOOR01000001">
    <property type="protein sequence ID" value="TXB70125.1"/>
    <property type="molecule type" value="Genomic_DNA"/>
</dbReference>
<dbReference type="Gene3D" id="1.20.1640.10">
    <property type="entry name" value="Multidrug efflux transporter AcrB transmembrane domain"/>
    <property type="match status" value="2"/>
</dbReference>
<dbReference type="SUPFAM" id="SSF82866">
    <property type="entry name" value="Multidrug efflux transporter AcrB transmembrane domain"/>
    <property type="match status" value="2"/>
</dbReference>
<dbReference type="InterPro" id="IPR048631">
    <property type="entry name" value="SecD_1st"/>
</dbReference>
<comment type="function">
    <text evidence="9">Part of the Sec protein translocase complex. Interacts with the SecYEG preprotein conducting channel. SecDF uses the proton motive force (PMF) to complete protein translocation after the ATP-dependent function of SecA.</text>
</comment>
<comment type="similarity">
    <text evidence="10">Belongs to the SecD/SecF family. SecF subfamily.</text>
</comment>
<keyword evidence="5 9" id="KW-0653">Protein transport</keyword>
<dbReference type="GO" id="GO:0065002">
    <property type="term" value="P:intracellular protein transmembrane transport"/>
    <property type="evidence" value="ECO:0007669"/>
    <property type="project" value="UniProtKB-UniRule"/>
</dbReference>
<feature type="transmembrane region" description="Helical" evidence="9">
    <location>
        <begin position="701"/>
        <end position="721"/>
    </location>
</feature>
<feature type="transmembrane region" description="Helical" evidence="9">
    <location>
        <begin position="614"/>
        <end position="637"/>
    </location>
</feature>
<evidence type="ECO:0000313" key="14">
    <source>
        <dbReference type="EMBL" id="TXB70125.1"/>
    </source>
</evidence>
<dbReference type="InterPro" id="IPR055344">
    <property type="entry name" value="SecD_SecF_C_bact"/>
</dbReference>
<dbReference type="InterPro" id="IPR022813">
    <property type="entry name" value="SecD/SecF_arch_bac"/>
</dbReference>
<dbReference type="Pfam" id="PF21760">
    <property type="entry name" value="SecD_1st"/>
    <property type="match status" value="1"/>
</dbReference>
<dbReference type="OrthoDB" id="9805019at2"/>
<dbReference type="GO" id="GO:0006605">
    <property type="term" value="P:protein targeting"/>
    <property type="evidence" value="ECO:0007669"/>
    <property type="project" value="UniProtKB-UniRule"/>
</dbReference>
<dbReference type="GO" id="GO:0005886">
    <property type="term" value="C:plasma membrane"/>
    <property type="evidence" value="ECO:0007669"/>
    <property type="project" value="UniProtKB-SubCell"/>
</dbReference>
<feature type="transmembrane region" description="Helical" evidence="9">
    <location>
        <begin position="973"/>
        <end position="996"/>
    </location>
</feature>
<dbReference type="InterPro" id="IPR022645">
    <property type="entry name" value="SecD/SecF_bac"/>
</dbReference>
<dbReference type="PRINTS" id="PR01755">
    <property type="entry name" value="SECFTRNLCASE"/>
</dbReference>
<comment type="similarity">
    <text evidence="9">Belongs to the SecD/SecF family. SecD subfamily.</text>
</comment>
<proteinExistence type="inferred from homology"/>
<feature type="transmembrane region" description="Helical" evidence="9">
    <location>
        <begin position="898"/>
        <end position="918"/>
    </location>
</feature>
<gene>
    <name evidence="9" type="primary">secD</name>
    <name evidence="10" type="synonym">secF</name>
    <name evidence="14" type="ORF">FRY97_00020</name>
</gene>
<dbReference type="RefSeq" id="WP_147165337.1">
    <property type="nucleotide sequence ID" value="NZ_VOOR01000001.1"/>
</dbReference>
<feature type="transmembrane region" description="Helical" evidence="9">
    <location>
        <begin position="572"/>
        <end position="593"/>
    </location>
</feature>
<feature type="transmembrane region" description="Helical" evidence="9">
    <location>
        <begin position="863"/>
        <end position="886"/>
    </location>
</feature>
<dbReference type="NCBIfam" id="TIGR01129">
    <property type="entry name" value="secD"/>
    <property type="match status" value="1"/>
</dbReference>
<evidence type="ECO:0000313" key="15">
    <source>
        <dbReference type="Proteomes" id="UP000321580"/>
    </source>
</evidence>
<keyword evidence="2 9" id="KW-0813">Transport</keyword>
<sequence>MQGKGVVKFFLVVMTIVTLVQYFFILPTQKVEKAADEYARATTQNMSEELQKTAFKMKRAEFLDSMSSEEVFKIPMLKTYTYQELKSQQLALGLDLKGGMSVVLQVDLRQFIRALANDSKDPTFEEALNRASQAQKTEQADFVSLFADAWNEVKGDKKLAPIFTRNEALRDQINYETGDGEVVRIIREKADETVDLTFKLLKERIDKLGVTQPNVSLDESRDLIIVELPGIDNPERARTFLQAAAKLEFYNVFRIVDPGVQSAFLEANQRLAQSMQGADETREILRVDTTFVTDSLGNPLLDQIASIDTVYNSASQAGPLLDALTLNTTGAQGLAVLGFAKKNQRRYIDSLLARPDIQSLFPRDLEFRWSKDPMKDFETNELTDNYELYGLRLGRDGKPAMTGDHVVDASANPDPQTNEVAVSLKMDNTGAKIWGQLTTEAAQDNNREIAIVLDDEVVSAPRVINPILTGDSQITGSFSIQEGKDLSNILQIGKLPAETEIIQEALVGPSLGEENIRNSTIALVVGFLLVLGFMILYYGGGGIVSIIALILNIFFIFGALASYGTVLTLPGIAGIVLTIGMAVDANVIIYERIREELRDGKSLLMAVSDGFMNSYSAIIDANVTTILTAFVLAYFGLGPIKGFAVVLIIGVLSSLFTAVLVGRLLIDQWLRGDRTLTFSTGMSKNAFANLDIDWLGKRKTAYIVSGAIILAGLGAMLTRGFELGVDFKGGYSYNVTIEGAEVDAADLRSALTAAFEGNEPIVKSVDTRNTFNVVTDYQVDNTEPEADDIVMAALFKGVNQVAGGNLDLEQFKAPDGNGTHVESSSKVGPTIADDIKSSAFYAAIFALLLIFLYIFIRFSKWQYSLGAVAALFHDTLVVLGIFSIFHGILPFSLEIDQAFIAAILTVIGYSINDTVVVFDRIREFLNQYTKSSKEEVINRAINSTVSRTIITSLTTLFVVAILFFFGGASIRGFAFALLIGILVGTYSSIFVATPIMSDFTGELKAKAAGKDDKKGFSKAASSAQ</sequence>